<dbReference type="InterPro" id="IPR002347">
    <property type="entry name" value="SDR_fam"/>
</dbReference>
<evidence type="ECO:0000313" key="1">
    <source>
        <dbReference type="EMBL" id="TPW29286.1"/>
    </source>
</evidence>
<dbReference type="GO" id="GO:0005737">
    <property type="term" value="C:cytoplasm"/>
    <property type="evidence" value="ECO:0007669"/>
    <property type="project" value="TreeGrafter"/>
</dbReference>
<dbReference type="Gene3D" id="3.40.50.720">
    <property type="entry name" value="NAD(P)-binding Rossmann-like Domain"/>
    <property type="match status" value="1"/>
</dbReference>
<evidence type="ECO:0000313" key="2">
    <source>
        <dbReference type="Proteomes" id="UP000320314"/>
    </source>
</evidence>
<dbReference type="PANTHER" id="PTHR43544:SF12">
    <property type="entry name" value="NAD(P)-BINDING ROSSMANN-FOLD SUPERFAMILY PROTEIN"/>
    <property type="match status" value="1"/>
</dbReference>
<comment type="caution">
    <text evidence="1">The sequence shown here is derived from an EMBL/GenBank/DDBJ whole genome shotgun (WGS) entry which is preliminary data.</text>
</comment>
<dbReference type="PRINTS" id="PR00081">
    <property type="entry name" value="GDHRDH"/>
</dbReference>
<name>A0A506U7G0_9HYPH</name>
<accession>A0A506U7G0</accession>
<proteinExistence type="predicted"/>
<dbReference type="EMBL" id="VHLH01000012">
    <property type="protein sequence ID" value="TPW29286.1"/>
    <property type="molecule type" value="Genomic_DNA"/>
</dbReference>
<dbReference type="PANTHER" id="PTHR43544">
    <property type="entry name" value="SHORT-CHAIN DEHYDROGENASE/REDUCTASE"/>
    <property type="match status" value="1"/>
</dbReference>
<dbReference type="GO" id="GO:0016491">
    <property type="term" value="F:oxidoreductase activity"/>
    <property type="evidence" value="ECO:0007669"/>
    <property type="project" value="TreeGrafter"/>
</dbReference>
<dbReference type="Proteomes" id="UP000320314">
    <property type="component" value="Unassembled WGS sequence"/>
</dbReference>
<dbReference type="SUPFAM" id="SSF51735">
    <property type="entry name" value="NAD(P)-binding Rossmann-fold domains"/>
    <property type="match status" value="1"/>
</dbReference>
<dbReference type="AlphaFoldDB" id="A0A506U7G0"/>
<organism evidence="1 2">
    <name type="scientific">Pararhizobium mangrovi</name>
    <dbReference type="NCBI Taxonomy" id="2590452"/>
    <lineage>
        <taxon>Bacteria</taxon>
        <taxon>Pseudomonadati</taxon>
        <taxon>Pseudomonadota</taxon>
        <taxon>Alphaproteobacteria</taxon>
        <taxon>Hyphomicrobiales</taxon>
        <taxon>Rhizobiaceae</taxon>
        <taxon>Rhizobium/Agrobacterium group</taxon>
        <taxon>Pararhizobium</taxon>
    </lineage>
</organism>
<sequence>MTMETLGSFPSGGLALVIGAGGIGSAVRKELAGSGRFAEVLVAGRRENLAFDLLDEASIAALAKTVGERKEDLRLVFDATGYLYDDEHGPEKSWRHVTPEAIARAFALNATGPMLLMKHLLPLLPRRGKAVFATLSAKVGSIGDNHIGGWYGYRASKAALNQFVRTAAVELARTHGEAACVALHPGTVDTPLSKPFAKDGLTVRSPEEAARKLVRCLEGIGADHSGLFLDRSGETLPW</sequence>
<dbReference type="InterPro" id="IPR051468">
    <property type="entry name" value="Fungal_SecMetab_SDRs"/>
</dbReference>
<protein>
    <submittedName>
        <fullName evidence="1">SDR family NAD(P)-dependent oxidoreductase</fullName>
    </submittedName>
</protein>
<gene>
    <name evidence="1" type="ORF">FJU11_07705</name>
</gene>
<reference evidence="1 2" key="1">
    <citation type="submission" date="2019-06" db="EMBL/GenBank/DDBJ databases">
        <authorList>
            <person name="Li M."/>
        </authorList>
    </citation>
    <scope>NUCLEOTIDE SEQUENCE [LARGE SCALE GENOMIC DNA]</scope>
    <source>
        <strain evidence="1 2">BGMRC6574</strain>
    </source>
</reference>
<dbReference type="OrthoDB" id="9785826at2"/>
<dbReference type="InterPro" id="IPR036291">
    <property type="entry name" value="NAD(P)-bd_dom_sf"/>
</dbReference>
<dbReference type="Pfam" id="PF13561">
    <property type="entry name" value="adh_short_C2"/>
    <property type="match status" value="1"/>
</dbReference>
<keyword evidence="2" id="KW-1185">Reference proteome</keyword>